<organism evidence="1">
    <name type="scientific">Anguilla anguilla</name>
    <name type="common">European freshwater eel</name>
    <name type="synonym">Muraena anguilla</name>
    <dbReference type="NCBI Taxonomy" id="7936"/>
    <lineage>
        <taxon>Eukaryota</taxon>
        <taxon>Metazoa</taxon>
        <taxon>Chordata</taxon>
        <taxon>Craniata</taxon>
        <taxon>Vertebrata</taxon>
        <taxon>Euteleostomi</taxon>
        <taxon>Actinopterygii</taxon>
        <taxon>Neopterygii</taxon>
        <taxon>Teleostei</taxon>
        <taxon>Anguilliformes</taxon>
        <taxon>Anguillidae</taxon>
        <taxon>Anguilla</taxon>
    </lineage>
</organism>
<dbReference type="EMBL" id="GBXM01091207">
    <property type="protein sequence ID" value="JAH17370.1"/>
    <property type="molecule type" value="Transcribed_RNA"/>
</dbReference>
<sequence length="38" mass="4433">MSQKQCQPQVKLHSEVNMLKSQVARNKTKLKVMHLIDL</sequence>
<name>A0A0E9QM71_ANGAN</name>
<protein>
    <submittedName>
        <fullName evidence="1">Uncharacterized protein</fullName>
    </submittedName>
</protein>
<evidence type="ECO:0000313" key="1">
    <source>
        <dbReference type="EMBL" id="JAH17370.1"/>
    </source>
</evidence>
<accession>A0A0E9QM71</accession>
<proteinExistence type="predicted"/>
<dbReference type="AlphaFoldDB" id="A0A0E9QM71"/>
<reference evidence="1" key="2">
    <citation type="journal article" date="2015" name="Fish Shellfish Immunol.">
        <title>Early steps in the European eel (Anguilla anguilla)-Vibrio vulnificus interaction in the gills: Role of the RtxA13 toxin.</title>
        <authorList>
            <person name="Callol A."/>
            <person name="Pajuelo D."/>
            <person name="Ebbesson L."/>
            <person name="Teles M."/>
            <person name="MacKenzie S."/>
            <person name="Amaro C."/>
        </authorList>
    </citation>
    <scope>NUCLEOTIDE SEQUENCE</scope>
</reference>
<reference evidence="1" key="1">
    <citation type="submission" date="2014-11" db="EMBL/GenBank/DDBJ databases">
        <authorList>
            <person name="Amaro Gonzalez C."/>
        </authorList>
    </citation>
    <scope>NUCLEOTIDE SEQUENCE</scope>
</reference>